<dbReference type="Pfam" id="PF00528">
    <property type="entry name" value="BPD_transp_1"/>
    <property type="match status" value="1"/>
</dbReference>
<gene>
    <name evidence="7" type="ORF">B1A_16080</name>
</gene>
<keyword evidence="3 5" id="KW-1133">Transmembrane helix</keyword>
<comment type="caution">
    <text evidence="7">The sequence shown here is derived from an EMBL/GenBank/DDBJ whole genome shotgun (WGS) entry which is preliminary data.</text>
</comment>
<evidence type="ECO:0000256" key="5">
    <source>
        <dbReference type="SAM" id="Phobius"/>
    </source>
</evidence>
<sequence>MAILFFVGLTGPHSFLGPNLASVFLIFTSMVWNMVFGVYESLKTIPTDLREASQAFGITGIQRLRRVVLPATANRLVYNSILSWTAGWFFLVEAEIFSTNSSTGITLPGIGSFLSVSAAAQDGSAFLAGLILLVALITALDFGAWRPLSRWAEKFRYDQTPSTDDVPTVEDRYRSARLQRAASFVSRGLRSGASRVRAPWALISGRHRKPSPSGKNSFASTAIKYVVLGAILVVVWLILIALIVSAYQLFTAPILPSIRQQMLELPAASGDLRPSGSSRPS</sequence>
<dbReference type="PROSITE" id="PS50928">
    <property type="entry name" value="ABC_TM1"/>
    <property type="match status" value="1"/>
</dbReference>
<reference evidence="7" key="2">
    <citation type="journal article" date="2014" name="ISME J.">
        <title>Microbial stratification in low pH oxic and suboxic macroscopic growths along an acid mine drainage.</title>
        <authorList>
            <person name="Mendez-Garcia C."/>
            <person name="Mesa V."/>
            <person name="Sprenger R.R."/>
            <person name="Richter M."/>
            <person name="Diez M.S."/>
            <person name="Solano J."/>
            <person name="Bargiela R."/>
            <person name="Golyshina O.V."/>
            <person name="Manteca A."/>
            <person name="Ramos J.L."/>
            <person name="Gallego J.R."/>
            <person name="Llorente I."/>
            <person name="Martins Dos Santos V.A."/>
            <person name="Jensen O.N."/>
            <person name="Pelaez A.I."/>
            <person name="Sanchez J."/>
            <person name="Ferrer M."/>
        </authorList>
    </citation>
    <scope>NUCLEOTIDE SEQUENCE</scope>
</reference>
<dbReference type="InterPro" id="IPR000515">
    <property type="entry name" value="MetI-like"/>
</dbReference>
<dbReference type="Gene3D" id="1.10.3720.10">
    <property type="entry name" value="MetI-like"/>
    <property type="match status" value="1"/>
</dbReference>
<dbReference type="EMBL" id="AUZX01011821">
    <property type="protein sequence ID" value="EQD41821.1"/>
    <property type="molecule type" value="Genomic_DNA"/>
</dbReference>
<accession>T0Z1I2</accession>
<protein>
    <submittedName>
        <fullName evidence="7">Binding-protein-dependent transport system inner membrane component</fullName>
    </submittedName>
</protein>
<dbReference type="SUPFAM" id="SSF161098">
    <property type="entry name" value="MetI-like"/>
    <property type="match status" value="1"/>
</dbReference>
<dbReference type="PANTHER" id="PTHR42744">
    <property type="entry name" value="BINDING-PROTEIN-DEPENDENT TRANSPORT SYSTEMS INNER MEMBRANE COMPONENT"/>
    <property type="match status" value="1"/>
</dbReference>
<dbReference type="GO" id="GO:0055085">
    <property type="term" value="P:transmembrane transport"/>
    <property type="evidence" value="ECO:0007669"/>
    <property type="project" value="InterPro"/>
</dbReference>
<evidence type="ECO:0000256" key="3">
    <source>
        <dbReference type="ARBA" id="ARBA00022989"/>
    </source>
</evidence>
<evidence type="ECO:0000256" key="4">
    <source>
        <dbReference type="ARBA" id="ARBA00023136"/>
    </source>
</evidence>
<keyword evidence="2 5" id="KW-0812">Transmembrane</keyword>
<organism evidence="7">
    <name type="scientific">mine drainage metagenome</name>
    <dbReference type="NCBI Taxonomy" id="410659"/>
    <lineage>
        <taxon>unclassified sequences</taxon>
        <taxon>metagenomes</taxon>
        <taxon>ecological metagenomes</taxon>
    </lineage>
</organism>
<evidence type="ECO:0000313" key="7">
    <source>
        <dbReference type="EMBL" id="EQD41821.1"/>
    </source>
</evidence>
<proteinExistence type="predicted"/>
<name>T0Z1I2_9ZZZZ</name>
<evidence type="ECO:0000256" key="2">
    <source>
        <dbReference type="ARBA" id="ARBA00022692"/>
    </source>
</evidence>
<feature type="transmembrane region" description="Helical" evidence="5">
    <location>
        <begin position="125"/>
        <end position="145"/>
    </location>
</feature>
<feature type="domain" description="ABC transmembrane type-1" evidence="6">
    <location>
        <begin position="1"/>
        <end position="143"/>
    </location>
</feature>
<dbReference type="AlphaFoldDB" id="T0Z1I2"/>
<dbReference type="PANTHER" id="PTHR42744:SF1">
    <property type="entry name" value="BINDING-PROTEIN-DEPENDENT TRANSPORT SYSTEMS INNER MEMBRANE COMPONENT"/>
    <property type="match status" value="1"/>
</dbReference>
<dbReference type="GO" id="GO:0016020">
    <property type="term" value="C:membrane"/>
    <property type="evidence" value="ECO:0007669"/>
    <property type="project" value="UniProtKB-SubCell"/>
</dbReference>
<dbReference type="InterPro" id="IPR035906">
    <property type="entry name" value="MetI-like_sf"/>
</dbReference>
<dbReference type="CDD" id="cd06261">
    <property type="entry name" value="TM_PBP2"/>
    <property type="match status" value="1"/>
</dbReference>
<evidence type="ECO:0000259" key="6">
    <source>
        <dbReference type="PROSITE" id="PS50928"/>
    </source>
</evidence>
<feature type="transmembrane region" description="Helical" evidence="5">
    <location>
        <begin position="225"/>
        <end position="250"/>
    </location>
</feature>
<keyword evidence="4 5" id="KW-0472">Membrane</keyword>
<feature type="transmembrane region" description="Helical" evidence="5">
    <location>
        <begin position="73"/>
        <end position="91"/>
    </location>
</feature>
<feature type="transmembrane region" description="Helical" evidence="5">
    <location>
        <begin position="20"/>
        <end position="39"/>
    </location>
</feature>
<evidence type="ECO:0000256" key="1">
    <source>
        <dbReference type="ARBA" id="ARBA00004141"/>
    </source>
</evidence>
<reference evidence="7" key="1">
    <citation type="submission" date="2013-08" db="EMBL/GenBank/DDBJ databases">
        <authorList>
            <person name="Mendez C."/>
            <person name="Richter M."/>
            <person name="Ferrer M."/>
            <person name="Sanchez J."/>
        </authorList>
    </citation>
    <scope>NUCLEOTIDE SEQUENCE</scope>
</reference>
<comment type="subcellular location">
    <subcellularLocation>
        <location evidence="1">Membrane</location>
        <topology evidence="1">Multi-pass membrane protein</topology>
    </subcellularLocation>
</comment>